<comment type="similarity">
    <text evidence="1">Belongs to the PC-esterase family. TBL subfamily.</text>
</comment>
<dbReference type="EMBL" id="KQ244019">
    <property type="protein sequence ID" value="KNC74870.1"/>
    <property type="molecule type" value="Genomic_DNA"/>
</dbReference>
<name>A0A0L0FEG0_9EUKA</name>
<dbReference type="STRING" id="667725.A0A0L0FEG0"/>
<gene>
    <name evidence="3" type="ORF">SARC_12592</name>
</gene>
<dbReference type="RefSeq" id="XP_014148773.1">
    <property type="nucleotide sequence ID" value="XM_014293298.1"/>
</dbReference>
<dbReference type="GeneID" id="25913096"/>
<dbReference type="OrthoDB" id="630188at2759"/>
<dbReference type="InterPro" id="IPR026057">
    <property type="entry name" value="TBL_C"/>
</dbReference>
<accession>A0A0L0FEG0</accession>
<evidence type="ECO:0000256" key="1">
    <source>
        <dbReference type="ARBA" id="ARBA00007727"/>
    </source>
</evidence>
<feature type="non-terminal residue" evidence="3">
    <location>
        <position position="1"/>
    </location>
</feature>
<evidence type="ECO:0000313" key="3">
    <source>
        <dbReference type="EMBL" id="KNC74871.1"/>
    </source>
</evidence>
<protein>
    <recommendedName>
        <fullName evidence="2">Trichome birefringence-like C-terminal domain-containing protein</fullName>
    </recommendedName>
</protein>
<dbReference type="GO" id="GO:0016740">
    <property type="term" value="F:transferase activity"/>
    <property type="evidence" value="ECO:0007669"/>
    <property type="project" value="InterPro"/>
</dbReference>
<dbReference type="RefSeq" id="XP_014148772.1">
    <property type="nucleotide sequence ID" value="XM_014293297.1"/>
</dbReference>
<feature type="domain" description="Trichome birefringence-like C-terminal" evidence="2">
    <location>
        <begin position="119"/>
        <end position="204"/>
    </location>
</feature>
<dbReference type="Proteomes" id="UP000054560">
    <property type="component" value="Unassembled WGS sequence"/>
</dbReference>
<organism evidence="3 4">
    <name type="scientific">Sphaeroforma arctica JP610</name>
    <dbReference type="NCBI Taxonomy" id="667725"/>
    <lineage>
        <taxon>Eukaryota</taxon>
        <taxon>Ichthyosporea</taxon>
        <taxon>Ichthyophonida</taxon>
        <taxon>Sphaeroforma</taxon>
    </lineage>
</organism>
<evidence type="ECO:0000259" key="2">
    <source>
        <dbReference type="Pfam" id="PF13839"/>
    </source>
</evidence>
<dbReference type="AlphaFoldDB" id="A0A0L0FEG0"/>
<reference evidence="3 4" key="1">
    <citation type="submission" date="2011-02" db="EMBL/GenBank/DDBJ databases">
        <title>The Genome Sequence of Sphaeroforma arctica JP610.</title>
        <authorList>
            <consortium name="The Broad Institute Genome Sequencing Platform"/>
            <person name="Russ C."/>
            <person name="Cuomo C."/>
            <person name="Young S.K."/>
            <person name="Zeng Q."/>
            <person name="Gargeya S."/>
            <person name="Alvarado L."/>
            <person name="Berlin A."/>
            <person name="Chapman S.B."/>
            <person name="Chen Z."/>
            <person name="Freedman E."/>
            <person name="Gellesch M."/>
            <person name="Goldberg J."/>
            <person name="Griggs A."/>
            <person name="Gujja S."/>
            <person name="Heilman E."/>
            <person name="Heiman D."/>
            <person name="Howarth C."/>
            <person name="Mehta T."/>
            <person name="Neiman D."/>
            <person name="Pearson M."/>
            <person name="Roberts A."/>
            <person name="Saif S."/>
            <person name="Shea T."/>
            <person name="Shenoy N."/>
            <person name="Sisk P."/>
            <person name="Stolte C."/>
            <person name="Sykes S."/>
            <person name="White J."/>
            <person name="Yandava C."/>
            <person name="Burger G."/>
            <person name="Gray M.W."/>
            <person name="Holland P.W.H."/>
            <person name="King N."/>
            <person name="Lang F.B.F."/>
            <person name="Roger A.J."/>
            <person name="Ruiz-Trillo I."/>
            <person name="Haas B."/>
            <person name="Nusbaum C."/>
            <person name="Birren B."/>
        </authorList>
    </citation>
    <scope>NUCLEOTIDE SEQUENCE [LARGE SCALE GENOMIC DNA]</scope>
    <source>
        <strain evidence="3 4">JP610</strain>
    </source>
</reference>
<evidence type="ECO:0000313" key="4">
    <source>
        <dbReference type="Proteomes" id="UP000054560"/>
    </source>
</evidence>
<proteinExistence type="inferred from homology"/>
<keyword evidence="4" id="KW-1185">Reference proteome</keyword>
<sequence>VDIEVCQRLRDRILENSLDTDMITQGPAAWMSAQEAQLWETQCPLYLNSQYHRALSTLDWPAQLNDTKVLVLMTGHHWQREETPLGPKYEVMVANLVKYLEDANYQGKIIISTSPVGHENCIKYKEPYAATPKPTATRYNWERVTTVEHMWQEAFDNSPLNPNSHILNISFSILRPDAHFVGGGDCLHYCTAGLPDTWVHVLYNLLLQVL</sequence>
<dbReference type="Pfam" id="PF13839">
    <property type="entry name" value="PC-Esterase"/>
    <property type="match status" value="1"/>
</dbReference>
<dbReference type="EMBL" id="KQ244019">
    <property type="protein sequence ID" value="KNC74871.1"/>
    <property type="molecule type" value="Genomic_DNA"/>
</dbReference>